<name>A0A2U1LPP4_ARTAN</name>
<dbReference type="OrthoDB" id="10264870at2759"/>
<dbReference type="CDD" id="cd22933">
    <property type="entry name" value="HFD_HFI1"/>
    <property type="match status" value="1"/>
</dbReference>
<dbReference type="GO" id="GO:0006357">
    <property type="term" value="P:regulation of transcription by RNA polymerase II"/>
    <property type="evidence" value="ECO:0007669"/>
    <property type="project" value="TreeGrafter"/>
</dbReference>
<gene>
    <name evidence="5" type="ORF">CTI12_AA468140</name>
</gene>
<comment type="caution">
    <text evidence="5">The sequence shown here is derived from an EMBL/GenBank/DDBJ whole genome shotgun (WGS) entry which is preliminary data.</text>
</comment>
<keyword evidence="4" id="KW-0539">Nucleus</keyword>
<evidence type="ECO:0000256" key="2">
    <source>
        <dbReference type="ARBA" id="ARBA00023015"/>
    </source>
</evidence>
<dbReference type="GO" id="GO:0000124">
    <property type="term" value="C:SAGA complex"/>
    <property type="evidence" value="ECO:0007669"/>
    <property type="project" value="TreeGrafter"/>
</dbReference>
<dbReference type="InterPro" id="IPR024738">
    <property type="entry name" value="Hfi1/Tada1"/>
</dbReference>
<evidence type="ECO:0000313" key="5">
    <source>
        <dbReference type="EMBL" id="PWA50961.1"/>
    </source>
</evidence>
<organism evidence="5 6">
    <name type="scientific">Artemisia annua</name>
    <name type="common">Sweet wormwood</name>
    <dbReference type="NCBI Taxonomy" id="35608"/>
    <lineage>
        <taxon>Eukaryota</taxon>
        <taxon>Viridiplantae</taxon>
        <taxon>Streptophyta</taxon>
        <taxon>Embryophyta</taxon>
        <taxon>Tracheophyta</taxon>
        <taxon>Spermatophyta</taxon>
        <taxon>Magnoliopsida</taxon>
        <taxon>eudicotyledons</taxon>
        <taxon>Gunneridae</taxon>
        <taxon>Pentapetalae</taxon>
        <taxon>asterids</taxon>
        <taxon>campanulids</taxon>
        <taxon>Asterales</taxon>
        <taxon>Asteraceae</taxon>
        <taxon>Asteroideae</taxon>
        <taxon>Anthemideae</taxon>
        <taxon>Artemisiinae</taxon>
        <taxon>Artemisia</taxon>
    </lineage>
</organism>
<keyword evidence="2" id="KW-0805">Transcription regulation</keyword>
<dbReference type="Proteomes" id="UP000245207">
    <property type="component" value="Unassembled WGS sequence"/>
</dbReference>
<keyword evidence="6" id="KW-1185">Reference proteome</keyword>
<reference evidence="5 6" key="1">
    <citation type="journal article" date="2018" name="Mol. Plant">
        <title>The genome of Artemisia annua provides insight into the evolution of Asteraceae family and artemisinin biosynthesis.</title>
        <authorList>
            <person name="Shen Q."/>
            <person name="Zhang L."/>
            <person name="Liao Z."/>
            <person name="Wang S."/>
            <person name="Yan T."/>
            <person name="Shi P."/>
            <person name="Liu M."/>
            <person name="Fu X."/>
            <person name="Pan Q."/>
            <person name="Wang Y."/>
            <person name="Lv Z."/>
            <person name="Lu X."/>
            <person name="Zhang F."/>
            <person name="Jiang W."/>
            <person name="Ma Y."/>
            <person name="Chen M."/>
            <person name="Hao X."/>
            <person name="Li L."/>
            <person name="Tang Y."/>
            <person name="Lv G."/>
            <person name="Zhou Y."/>
            <person name="Sun X."/>
            <person name="Brodelius P.E."/>
            <person name="Rose J.K.C."/>
            <person name="Tang K."/>
        </authorList>
    </citation>
    <scope>NUCLEOTIDE SEQUENCE [LARGE SCALE GENOMIC DNA]</scope>
    <source>
        <strain evidence="6">cv. Huhao1</strain>
        <tissue evidence="5">Leaf</tissue>
    </source>
</reference>
<dbReference type="PANTHER" id="PTHR21277:SF5">
    <property type="entry name" value="TRANSCRIPTIONAL ADAPTER 1"/>
    <property type="match status" value="1"/>
</dbReference>
<keyword evidence="3" id="KW-0804">Transcription</keyword>
<evidence type="ECO:0000256" key="1">
    <source>
        <dbReference type="ARBA" id="ARBA00004123"/>
    </source>
</evidence>
<comment type="subcellular location">
    <subcellularLocation>
        <location evidence="1">Nucleus</location>
    </subcellularLocation>
</comment>
<dbReference type="Pfam" id="PF12767">
    <property type="entry name" value="SAGA-Tad1"/>
    <property type="match status" value="2"/>
</dbReference>
<protein>
    <submittedName>
        <fullName evidence="5">Transcriptional coactivator Hfi1/Transcriptional adapter 1</fullName>
    </submittedName>
</protein>
<sequence length="233" mass="26166">MQPPPQKPAKINLSELKDRLVKKLGPERSNQYFDYLKRFLSLKLSKNEFDKVCLRTVGRDNLTLHNELIRSILKNAFGNKVCHENGAIGVVHSKQQAESLGKGLHAPLGIPGGARNASSFRKDSKCVGVYDTGDLIETIKLKERMEQLAATQGVNGVSMDCASMLNNKLNAYLKGLIRSFGDPVKVQMRNKMREREPKRRISLLDFNVAVEVNPRQLGEDWPILLEKIHAHAV</sequence>
<accession>A0A2U1LPP4</accession>
<proteinExistence type="predicted"/>
<dbReference type="GO" id="GO:0003713">
    <property type="term" value="F:transcription coactivator activity"/>
    <property type="evidence" value="ECO:0007669"/>
    <property type="project" value="TreeGrafter"/>
</dbReference>
<dbReference type="EMBL" id="PKPP01008338">
    <property type="protein sequence ID" value="PWA50961.1"/>
    <property type="molecule type" value="Genomic_DNA"/>
</dbReference>
<dbReference type="GO" id="GO:0005634">
    <property type="term" value="C:nucleus"/>
    <property type="evidence" value="ECO:0007669"/>
    <property type="project" value="UniProtKB-SubCell"/>
</dbReference>
<evidence type="ECO:0000256" key="3">
    <source>
        <dbReference type="ARBA" id="ARBA00023163"/>
    </source>
</evidence>
<dbReference type="AlphaFoldDB" id="A0A2U1LPP4"/>
<dbReference type="PANTHER" id="PTHR21277">
    <property type="entry name" value="TRANSCRIPTIONAL ADAPTER 1"/>
    <property type="match status" value="1"/>
</dbReference>
<evidence type="ECO:0000313" key="6">
    <source>
        <dbReference type="Proteomes" id="UP000245207"/>
    </source>
</evidence>
<evidence type="ECO:0000256" key="4">
    <source>
        <dbReference type="ARBA" id="ARBA00023242"/>
    </source>
</evidence>